<evidence type="ECO:0000313" key="4">
    <source>
        <dbReference type="Proteomes" id="UP000306050"/>
    </source>
</evidence>
<evidence type="ECO:0000313" key="3">
    <source>
        <dbReference type="EMBL" id="TKY87399.1"/>
    </source>
</evidence>
<evidence type="ECO:0000256" key="2">
    <source>
        <dbReference type="SAM" id="SignalP"/>
    </source>
</evidence>
<keyword evidence="4" id="KW-1185">Reference proteome</keyword>
<dbReference type="OrthoDB" id="2553395at2759"/>
<sequence length="270" mass="28486">MQPSLLRRPLLLLHLLTWLLAGSTPAHAALESALESATERLIPAAGNDTPALVDRLTHSLSAKQVRKVVQQAPEKLNLGTDNFLGSGLKRKSVSGAYGTTAAVAVGAAAITYQTMNLKSKYRDAEKKAETAQTETAAATDTGPEDLDTSTEYTASPASMPPLTENTDTPAQPHMATTPSSAPPVPPRSAAPRVPAATGTNAIYALPVRWTKRTRPSSRRYAYPPSRALSATQWSKRTPISDATLITIEDYNKMIGATEAIASGTIAVASA</sequence>
<dbReference type="GeneID" id="40726971"/>
<name>A0A4V6ETP1_9BASI</name>
<dbReference type="Proteomes" id="UP000306050">
    <property type="component" value="Chromosome SGRAM_22"/>
</dbReference>
<proteinExistence type="predicted"/>
<protein>
    <submittedName>
        <fullName evidence="3">Uncharacterized protein</fullName>
    </submittedName>
</protein>
<dbReference type="RefSeq" id="XP_029739384.1">
    <property type="nucleotide sequence ID" value="XM_029884674.1"/>
</dbReference>
<evidence type="ECO:0000256" key="1">
    <source>
        <dbReference type="SAM" id="MobiDB-lite"/>
    </source>
</evidence>
<accession>A0A4V6ETP1</accession>
<keyword evidence="2" id="KW-0732">Signal</keyword>
<comment type="caution">
    <text evidence="3">The sequence shown here is derived from an EMBL/GenBank/DDBJ whole genome shotgun (WGS) entry which is preliminary data.</text>
</comment>
<dbReference type="EMBL" id="SRRM01000014">
    <property type="protein sequence ID" value="TKY87399.1"/>
    <property type="molecule type" value="Genomic_DNA"/>
</dbReference>
<feature type="chain" id="PRO_5020202094" evidence="2">
    <location>
        <begin position="29"/>
        <end position="270"/>
    </location>
</feature>
<reference evidence="3 4" key="1">
    <citation type="submission" date="2019-05" db="EMBL/GenBank/DDBJ databases">
        <title>Sporisorium graminicola CBS 10092 draft sequencing and annotation.</title>
        <authorList>
            <person name="Solano-Gonzalez S."/>
            <person name="Caddick M.X."/>
            <person name="Darby A."/>
        </authorList>
    </citation>
    <scope>NUCLEOTIDE SEQUENCE [LARGE SCALE GENOMIC DNA]</scope>
    <source>
        <strain evidence="3 4">CBS 10092</strain>
    </source>
</reference>
<dbReference type="AlphaFoldDB" id="A0A4V6ETP1"/>
<dbReference type="KEGG" id="sgra:EX895_004076"/>
<gene>
    <name evidence="3" type="ORF">EX895_004076</name>
</gene>
<feature type="compositionally biased region" description="Low complexity" evidence="1">
    <location>
        <begin position="130"/>
        <end position="141"/>
    </location>
</feature>
<feature type="signal peptide" evidence="2">
    <location>
        <begin position="1"/>
        <end position="28"/>
    </location>
</feature>
<organism evidence="3 4">
    <name type="scientific">Sporisorium graminicola</name>
    <dbReference type="NCBI Taxonomy" id="280036"/>
    <lineage>
        <taxon>Eukaryota</taxon>
        <taxon>Fungi</taxon>
        <taxon>Dikarya</taxon>
        <taxon>Basidiomycota</taxon>
        <taxon>Ustilaginomycotina</taxon>
        <taxon>Ustilaginomycetes</taxon>
        <taxon>Ustilaginales</taxon>
        <taxon>Ustilaginaceae</taxon>
        <taxon>Sporisorium</taxon>
    </lineage>
</organism>
<feature type="region of interest" description="Disordered" evidence="1">
    <location>
        <begin position="126"/>
        <end position="197"/>
    </location>
</feature>